<keyword evidence="6" id="KW-1185">Reference proteome</keyword>
<comment type="caution">
    <text evidence="5">The sequence shown here is derived from an EMBL/GenBank/DDBJ whole genome shotgun (WGS) entry which is preliminary data.</text>
</comment>
<accession>A0ABP8L556</accession>
<feature type="compositionally biased region" description="Gly residues" evidence="2">
    <location>
        <begin position="106"/>
        <end position="122"/>
    </location>
</feature>
<dbReference type="Proteomes" id="UP001501788">
    <property type="component" value="Unassembled WGS sequence"/>
</dbReference>
<proteinExistence type="predicted"/>
<dbReference type="InterPro" id="IPR024586">
    <property type="entry name" value="DnaJ-like_C11_C"/>
</dbReference>
<protein>
    <recommendedName>
        <fullName evidence="4">DnaJ-like protein C11 C-terminal domain-containing protein</fullName>
    </recommendedName>
</protein>
<feature type="domain" description="DnaJ-like protein C11 C-terminal" evidence="4">
    <location>
        <begin position="238"/>
        <end position="313"/>
    </location>
</feature>
<feature type="chain" id="PRO_5047280121" description="DnaJ-like protein C11 C-terminal domain-containing protein" evidence="3">
    <location>
        <begin position="20"/>
        <end position="313"/>
    </location>
</feature>
<feature type="region of interest" description="Disordered" evidence="2">
    <location>
        <begin position="106"/>
        <end position="131"/>
    </location>
</feature>
<sequence length="313" mass="34324">MALVAVVGIWMVGASAAWARDDGGYQVLDARYGTAEYSADVTQRVRDMVQRDGSFRVGNDTFGIDPHPKQPKVLRIQARGRGGEMRVFDFPEDAYVDGRMFRGSGGGGSWNQGGWQGDGGSGRPNPGHDDGQYQILQASYGTAERHVDVTQRLRELARRDRSFRLTNETFQVDPHRGHTKTLRIYARGRDGSQRVFDYVEGSWVDGALFTGWSGGNWGQGGWSGGWGGGGDVAPGYGGLQILQATYGVGDRMIEVTARLRSQVRGGRLDVRADNDLAGWDPAPGVPKMLYVTYSVNGRESRVRVRESDYLSLP</sequence>
<organism evidence="5 6">
    <name type="scientific">Acidovorax lacteus</name>
    <dbReference type="NCBI Taxonomy" id="1924988"/>
    <lineage>
        <taxon>Bacteria</taxon>
        <taxon>Pseudomonadati</taxon>
        <taxon>Pseudomonadota</taxon>
        <taxon>Betaproteobacteria</taxon>
        <taxon>Burkholderiales</taxon>
        <taxon>Comamonadaceae</taxon>
        <taxon>Acidovorax</taxon>
    </lineage>
</organism>
<evidence type="ECO:0000313" key="6">
    <source>
        <dbReference type="Proteomes" id="UP001501788"/>
    </source>
</evidence>
<evidence type="ECO:0000256" key="1">
    <source>
        <dbReference type="ARBA" id="ARBA00023186"/>
    </source>
</evidence>
<dbReference type="Pfam" id="PF11875">
    <property type="entry name" value="DnaJ-like_C11_C"/>
    <property type="match status" value="1"/>
</dbReference>
<dbReference type="EMBL" id="BAABEX010000008">
    <property type="protein sequence ID" value="GAA4422457.1"/>
    <property type="molecule type" value="Genomic_DNA"/>
</dbReference>
<evidence type="ECO:0000259" key="4">
    <source>
        <dbReference type="Pfam" id="PF11875"/>
    </source>
</evidence>
<evidence type="ECO:0000256" key="2">
    <source>
        <dbReference type="SAM" id="MobiDB-lite"/>
    </source>
</evidence>
<name>A0ABP8L556_9BURK</name>
<keyword evidence="1" id="KW-0143">Chaperone</keyword>
<keyword evidence="3" id="KW-0732">Signal</keyword>
<gene>
    <name evidence="5" type="ORF">GCM10023090_13580</name>
</gene>
<feature type="signal peptide" evidence="3">
    <location>
        <begin position="1"/>
        <end position="19"/>
    </location>
</feature>
<reference evidence="6" key="1">
    <citation type="journal article" date="2019" name="Int. J. Syst. Evol. Microbiol.">
        <title>The Global Catalogue of Microorganisms (GCM) 10K type strain sequencing project: providing services to taxonomists for standard genome sequencing and annotation.</title>
        <authorList>
            <consortium name="The Broad Institute Genomics Platform"/>
            <consortium name="The Broad Institute Genome Sequencing Center for Infectious Disease"/>
            <person name="Wu L."/>
            <person name="Ma J."/>
        </authorList>
    </citation>
    <scope>NUCLEOTIDE SEQUENCE [LARGE SCALE GENOMIC DNA]</scope>
    <source>
        <strain evidence="6">JCM 31890</strain>
    </source>
</reference>
<evidence type="ECO:0000313" key="5">
    <source>
        <dbReference type="EMBL" id="GAA4422457.1"/>
    </source>
</evidence>
<evidence type="ECO:0000256" key="3">
    <source>
        <dbReference type="SAM" id="SignalP"/>
    </source>
</evidence>